<feature type="transmembrane region" description="Helical" evidence="6">
    <location>
        <begin position="41"/>
        <end position="62"/>
    </location>
</feature>
<feature type="transmembrane region" description="Helical" evidence="6">
    <location>
        <begin position="358"/>
        <end position="380"/>
    </location>
</feature>
<dbReference type="PANTHER" id="PTHR33529:SF2">
    <property type="entry name" value="LIPOPOLYSACCHARIDE EXPORT SYSTEM PERMEASE PROTEIN LPTG"/>
    <property type="match status" value="1"/>
</dbReference>
<keyword evidence="2" id="KW-1003">Cell membrane</keyword>
<proteinExistence type="predicted"/>
<evidence type="ECO:0008006" key="9">
    <source>
        <dbReference type="Google" id="ProtNLM"/>
    </source>
</evidence>
<keyword evidence="5 6" id="KW-0472">Membrane</keyword>
<comment type="subcellular location">
    <subcellularLocation>
        <location evidence="1">Cell membrane</location>
        <topology evidence="1">Multi-pass membrane protein</topology>
    </subcellularLocation>
</comment>
<feature type="transmembrane region" description="Helical" evidence="6">
    <location>
        <begin position="118"/>
        <end position="146"/>
    </location>
</feature>
<dbReference type="PANTHER" id="PTHR33529">
    <property type="entry name" value="SLR0882 PROTEIN-RELATED"/>
    <property type="match status" value="1"/>
</dbReference>
<evidence type="ECO:0000313" key="7">
    <source>
        <dbReference type="EMBL" id="AQS89023.1"/>
    </source>
</evidence>
<sequence>MSGIDPAAIARFMAAAEAGASGMSAASPPRYVLLGHISRALLARIGLCAFILISLMEILALLEQTTAILQRNLGVHGILTYALLHLPALILQALPLSVLIGAVFMLTQMALGSEIASLRAAGLSTVTLFVLMLPGTVGVAIGGMVMHEFVTPRTELALARWWNVTSPTALQDTRGFWFHDHGSIVHVDHFSAGGTILHGVDYYRRNAKGALEAVSSARQAEFRQSVWEATSLRQLDLNTNRVVISQHATETITHSAVSPDNILILSQPYPVLSTRQIEAILHQGAPASLPKATYRMALFEPYILPMNLCVMLLLALPVVYIPPRTGTRSMMPVAALGAGFAFIVMQGLVQALGNAGTLPALLATLAPPILATLLAVAWLLKMEER</sequence>
<accession>A0A1U9KT88</accession>
<feature type="transmembrane region" description="Helical" evidence="6">
    <location>
        <begin position="302"/>
        <end position="321"/>
    </location>
</feature>
<keyword evidence="8" id="KW-1185">Reference proteome</keyword>
<evidence type="ECO:0000256" key="2">
    <source>
        <dbReference type="ARBA" id="ARBA00022475"/>
    </source>
</evidence>
<dbReference type="Pfam" id="PF03739">
    <property type="entry name" value="LptF_LptG"/>
    <property type="match status" value="1"/>
</dbReference>
<dbReference type="KEGG" id="nch:A0U93_15090"/>
<keyword evidence="3 6" id="KW-0812">Transmembrane</keyword>
<evidence type="ECO:0000256" key="1">
    <source>
        <dbReference type="ARBA" id="ARBA00004651"/>
    </source>
</evidence>
<reference evidence="7 8" key="1">
    <citation type="submission" date="2016-03" db="EMBL/GenBank/DDBJ databases">
        <title>Acetic acid bacteria sequencing.</title>
        <authorList>
            <person name="Brandt J."/>
            <person name="Jakob F."/>
            <person name="Vogel R.F."/>
        </authorList>
    </citation>
    <scope>NUCLEOTIDE SEQUENCE [LARGE SCALE GENOMIC DNA]</scope>
    <source>
        <strain evidence="7 8">NBRC 101099</strain>
    </source>
</reference>
<dbReference type="InterPro" id="IPR005495">
    <property type="entry name" value="LptG/LptF_permease"/>
</dbReference>
<feature type="transmembrane region" description="Helical" evidence="6">
    <location>
        <begin position="333"/>
        <end position="352"/>
    </location>
</feature>
<dbReference type="EMBL" id="CP014691">
    <property type="protein sequence ID" value="AQS89023.1"/>
    <property type="molecule type" value="Genomic_DNA"/>
</dbReference>
<dbReference type="GO" id="GO:0043190">
    <property type="term" value="C:ATP-binding cassette (ABC) transporter complex"/>
    <property type="evidence" value="ECO:0007669"/>
    <property type="project" value="TreeGrafter"/>
</dbReference>
<keyword evidence="4 6" id="KW-1133">Transmembrane helix</keyword>
<evidence type="ECO:0000256" key="6">
    <source>
        <dbReference type="SAM" id="Phobius"/>
    </source>
</evidence>
<dbReference type="Proteomes" id="UP000188604">
    <property type="component" value="Chromosome"/>
</dbReference>
<evidence type="ECO:0000256" key="4">
    <source>
        <dbReference type="ARBA" id="ARBA00022989"/>
    </source>
</evidence>
<evidence type="ECO:0000256" key="5">
    <source>
        <dbReference type="ARBA" id="ARBA00023136"/>
    </source>
</evidence>
<name>A0A1U9KT88_9PROT</name>
<feature type="transmembrane region" description="Helical" evidence="6">
    <location>
        <begin position="82"/>
        <end position="106"/>
    </location>
</feature>
<protein>
    <recommendedName>
        <fullName evidence="9">LPS export ABC transporter permease LptG</fullName>
    </recommendedName>
</protein>
<dbReference type="RefSeq" id="WP_077808080.1">
    <property type="nucleotide sequence ID" value="NZ_CP014691.1"/>
</dbReference>
<organism evidence="7 8">
    <name type="scientific">Neoasaia chiangmaiensis</name>
    <dbReference type="NCBI Taxonomy" id="320497"/>
    <lineage>
        <taxon>Bacteria</taxon>
        <taxon>Pseudomonadati</taxon>
        <taxon>Pseudomonadota</taxon>
        <taxon>Alphaproteobacteria</taxon>
        <taxon>Acetobacterales</taxon>
        <taxon>Acetobacteraceae</taxon>
        <taxon>Neoasaia</taxon>
    </lineage>
</organism>
<dbReference type="AlphaFoldDB" id="A0A1U9KT88"/>
<evidence type="ECO:0000313" key="8">
    <source>
        <dbReference type="Proteomes" id="UP000188604"/>
    </source>
</evidence>
<dbReference type="OrthoDB" id="8434951at2"/>
<evidence type="ECO:0000256" key="3">
    <source>
        <dbReference type="ARBA" id="ARBA00022692"/>
    </source>
</evidence>
<gene>
    <name evidence="7" type="ORF">A0U93_15090</name>
</gene>
<dbReference type="GO" id="GO:0015920">
    <property type="term" value="P:lipopolysaccharide transport"/>
    <property type="evidence" value="ECO:0007669"/>
    <property type="project" value="TreeGrafter"/>
</dbReference>
<dbReference type="STRING" id="320497.A0U93_15090"/>